<sequence length="173" mass="18475">MSGIATPGAGSRALETVALACRTVAMLFLALLSVLIVAQVVGRNVFDLGMPWADELARVSGIALVFLCVPLLALRGRHVAVDMVPMLLPPRARRVFLFATEVMVLAFCVLALYGLQAFLPRAGKFATPAMGISNWLVYAPAVIGFALMAIVTLLRLATLMRGEEPARPEITAL</sequence>
<dbReference type="GO" id="GO:0005886">
    <property type="term" value="C:plasma membrane"/>
    <property type="evidence" value="ECO:0007669"/>
    <property type="project" value="UniProtKB-SubCell"/>
</dbReference>
<feature type="transmembrane region" description="Helical" evidence="9">
    <location>
        <begin position="19"/>
        <end position="41"/>
    </location>
</feature>
<dbReference type="GO" id="GO:0015740">
    <property type="term" value="P:C4-dicarboxylate transport"/>
    <property type="evidence" value="ECO:0007669"/>
    <property type="project" value="TreeGrafter"/>
</dbReference>
<keyword evidence="4 9" id="KW-0997">Cell inner membrane</keyword>
<dbReference type="InterPro" id="IPR055348">
    <property type="entry name" value="DctQ"/>
</dbReference>
<evidence type="ECO:0000256" key="1">
    <source>
        <dbReference type="ARBA" id="ARBA00004429"/>
    </source>
</evidence>
<keyword evidence="7 9" id="KW-0472">Membrane</keyword>
<evidence type="ECO:0000256" key="9">
    <source>
        <dbReference type="RuleBase" id="RU369079"/>
    </source>
</evidence>
<organism evidence="11 12">
    <name type="scientific">Mesorhizobium alhagi CCNWXJ12-2</name>
    <dbReference type="NCBI Taxonomy" id="1107882"/>
    <lineage>
        <taxon>Bacteria</taxon>
        <taxon>Pseudomonadati</taxon>
        <taxon>Pseudomonadota</taxon>
        <taxon>Alphaproteobacteria</taxon>
        <taxon>Hyphomicrobiales</taxon>
        <taxon>Phyllobacteriaceae</taxon>
        <taxon>Allomesorhizobium</taxon>
    </lineage>
</organism>
<keyword evidence="12" id="KW-1185">Reference proteome</keyword>
<dbReference type="Pfam" id="PF04290">
    <property type="entry name" value="DctQ"/>
    <property type="match status" value="1"/>
</dbReference>
<evidence type="ECO:0000259" key="10">
    <source>
        <dbReference type="Pfam" id="PF04290"/>
    </source>
</evidence>
<dbReference type="PANTHER" id="PTHR35011:SF2">
    <property type="entry name" value="2,3-DIKETO-L-GULONATE TRAP TRANSPORTER SMALL PERMEASE PROTEIN YIAM"/>
    <property type="match status" value="1"/>
</dbReference>
<evidence type="ECO:0000256" key="6">
    <source>
        <dbReference type="ARBA" id="ARBA00022989"/>
    </source>
</evidence>
<comment type="similarity">
    <text evidence="8 9">Belongs to the TRAP transporter small permease family.</text>
</comment>
<dbReference type="PANTHER" id="PTHR35011">
    <property type="entry name" value="2,3-DIKETO-L-GULONATE TRAP TRANSPORTER SMALL PERMEASE PROTEIN YIAM"/>
    <property type="match status" value="1"/>
</dbReference>
<comment type="subunit">
    <text evidence="9">The complex comprises the extracytoplasmic solute receptor protein and the two transmembrane proteins.</text>
</comment>
<dbReference type="OrthoDB" id="8449485at2"/>
<evidence type="ECO:0000256" key="4">
    <source>
        <dbReference type="ARBA" id="ARBA00022519"/>
    </source>
</evidence>
<keyword evidence="6 9" id="KW-1133">Transmembrane helix</keyword>
<keyword evidence="2 9" id="KW-0813">Transport</keyword>
<dbReference type="GO" id="GO:0022857">
    <property type="term" value="F:transmembrane transporter activity"/>
    <property type="evidence" value="ECO:0007669"/>
    <property type="project" value="UniProtKB-UniRule"/>
</dbReference>
<dbReference type="AlphaFoldDB" id="H0I3H8"/>
<dbReference type="RefSeq" id="WP_008840585.1">
    <property type="nucleotide sequence ID" value="NZ_AHAM01000330.1"/>
</dbReference>
<dbReference type="EMBL" id="AHAM01000330">
    <property type="protein sequence ID" value="EHK52432.1"/>
    <property type="molecule type" value="Genomic_DNA"/>
</dbReference>
<feature type="transmembrane region" description="Helical" evidence="9">
    <location>
        <begin position="95"/>
        <end position="115"/>
    </location>
</feature>
<comment type="subcellular location">
    <subcellularLocation>
        <location evidence="1 9">Cell inner membrane</location>
        <topology evidence="1 9">Multi-pass membrane protein</topology>
    </subcellularLocation>
</comment>
<evidence type="ECO:0000256" key="3">
    <source>
        <dbReference type="ARBA" id="ARBA00022475"/>
    </source>
</evidence>
<accession>H0I3H8</accession>
<evidence type="ECO:0000256" key="2">
    <source>
        <dbReference type="ARBA" id="ARBA00022448"/>
    </source>
</evidence>
<evidence type="ECO:0000256" key="7">
    <source>
        <dbReference type="ARBA" id="ARBA00023136"/>
    </source>
</evidence>
<name>H0I3H8_9HYPH</name>
<evidence type="ECO:0000256" key="5">
    <source>
        <dbReference type="ARBA" id="ARBA00022692"/>
    </source>
</evidence>
<evidence type="ECO:0000313" key="12">
    <source>
        <dbReference type="Proteomes" id="UP000003250"/>
    </source>
</evidence>
<feature type="domain" description="Tripartite ATP-independent periplasmic transporters DctQ component" evidence="10">
    <location>
        <begin position="33"/>
        <end position="161"/>
    </location>
</feature>
<feature type="transmembrane region" description="Helical" evidence="9">
    <location>
        <begin position="135"/>
        <end position="157"/>
    </location>
</feature>
<comment type="function">
    <text evidence="9">Part of the tripartite ATP-independent periplasmic (TRAP) transport system.</text>
</comment>
<dbReference type="Proteomes" id="UP000003250">
    <property type="component" value="Unassembled WGS sequence"/>
</dbReference>
<dbReference type="PATRIC" id="fig|1107882.3.peg.6778"/>
<keyword evidence="5 9" id="KW-0812">Transmembrane</keyword>
<proteinExistence type="inferred from homology"/>
<protein>
    <recommendedName>
        <fullName evidence="9">TRAP transporter small permease protein</fullName>
    </recommendedName>
</protein>
<evidence type="ECO:0000313" key="11">
    <source>
        <dbReference type="EMBL" id="EHK52432.1"/>
    </source>
</evidence>
<evidence type="ECO:0000256" key="8">
    <source>
        <dbReference type="ARBA" id="ARBA00038436"/>
    </source>
</evidence>
<keyword evidence="3" id="KW-1003">Cell membrane</keyword>
<gene>
    <name evidence="11" type="ORF">MAXJ12_35214</name>
</gene>
<dbReference type="InterPro" id="IPR007387">
    <property type="entry name" value="TRAP_DctQ"/>
</dbReference>
<reference evidence="11 12" key="1">
    <citation type="journal article" date="2012" name="J. Bacteriol.">
        <title>Draft Genome Sequence of Mesorhizobium alhagi CCNWXJ12-2T, a Novel Salt-Resistant Species Isolated from the Desert of Northwestern China.</title>
        <authorList>
            <person name="Zhou M."/>
            <person name="Chen W."/>
            <person name="Chen H."/>
            <person name="Wei G."/>
        </authorList>
    </citation>
    <scope>NUCLEOTIDE SEQUENCE [LARGE SCALE GENOMIC DNA]</scope>
    <source>
        <strain evidence="11 12">CCNWXJ12-2</strain>
    </source>
</reference>
<feature type="transmembrane region" description="Helical" evidence="9">
    <location>
        <begin position="56"/>
        <end position="74"/>
    </location>
</feature>